<dbReference type="RefSeq" id="WP_088772821.1">
    <property type="nucleotide sequence ID" value="NZ_AP023082.1"/>
</dbReference>
<sequence length="470" mass="55702">MKKKINSDKTTSIHWFRQDLRLADNPALYQASQADRTITIFIHDEKYPIGGASKLWLHHSLKSLNKSLDNKLNFYIGDPLEIIKKLVRENNITGFHWNRCYDKYSIDRDTQIKRFLQEQNINVKSFNCSLLIEPWECKKDNGTHYKVYTPFYKELIKIRKYRSNIIKPEFNILEKLDSSSNLDSLKLLESEHSWQNIIKQWRIGEKSASEILGDFLANKVKNYKAARDYMSLNATSVLSPYLHFGEISPNQIFNAIQSLDIIGSNEEHFIKELVWRNFSYYQIYYYPELHNKNIDQKFDDFEWDNNPIILKKWQQGQSGIPIVDAGMRELWQTGYMHNRVRMIVASFLIKNCLIHWKYGEKWFFDTLFDADFASNNTNWQWVAGCGLDAAPYFRIFNPILQSEKFEAYDYIRKYVPEIAKLPNKFLVKPWEAPENFLNDAEITLNKDYPKPIIDLKSSRDKALELYKQIK</sequence>
<proteinExistence type="inferred from homology"/>
<dbReference type="InterPro" id="IPR005101">
    <property type="entry name" value="Cryptochr/Photolyase_FAD-bd"/>
</dbReference>
<dbReference type="SUPFAM" id="SSF52425">
    <property type="entry name" value="Cryptochrome/photolyase, N-terminal domain"/>
    <property type="match status" value="1"/>
</dbReference>
<dbReference type="PRINTS" id="PR00147">
    <property type="entry name" value="DNAPHOTLYASE"/>
</dbReference>
<evidence type="ECO:0000256" key="3">
    <source>
        <dbReference type="ARBA" id="ARBA00022630"/>
    </source>
</evidence>
<dbReference type="InterPro" id="IPR014729">
    <property type="entry name" value="Rossmann-like_a/b/a_fold"/>
</dbReference>
<dbReference type="InterPro" id="IPR002081">
    <property type="entry name" value="Cryptochrome/DNA_photolyase_1"/>
</dbReference>
<dbReference type="InterPro" id="IPR006050">
    <property type="entry name" value="DNA_photolyase_N"/>
</dbReference>
<dbReference type="Pfam" id="PF03441">
    <property type="entry name" value="FAD_binding_7"/>
    <property type="match status" value="1"/>
</dbReference>
<feature type="domain" description="Photolyase/cryptochrome alpha/beta" evidence="6">
    <location>
        <begin position="10"/>
        <end position="131"/>
    </location>
</feature>
<dbReference type="Proteomes" id="UP000249910">
    <property type="component" value="Chromosome"/>
</dbReference>
<comment type="cofactor">
    <cofactor evidence="2">
        <name>FAD</name>
        <dbReference type="ChEBI" id="CHEBI:57692"/>
    </cofactor>
</comment>
<dbReference type="PROSITE" id="PS51645">
    <property type="entry name" value="PHR_CRY_ALPHA_BETA"/>
    <property type="match status" value="1"/>
</dbReference>
<gene>
    <name evidence="7" type="ORF">CDV26_07965</name>
</gene>
<evidence type="ECO:0000259" key="6">
    <source>
        <dbReference type="PROSITE" id="PS51645"/>
    </source>
</evidence>
<organism evidence="7 8">
    <name type="scientific">Francisella halioticida</name>
    <dbReference type="NCBI Taxonomy" id="549298"/>
    <lineage>
        <taxon>Bacteria</taxon>
        <taxon>Pseudomonadati</taxon>
        <taxon>Pseudomonadota</taxon>
        <taxon>Gammaproteobacteria</taxon>
        <taxon>Thiotrichales</taxon>
        <taxon>Francisellaceae</taxon>
        <taxon>Francisella</taxon>
    </lineage>
</organism>
<evidence type="ECO:0000256" key="2">
    <source>
        <dbReference type="ARBA" id="ARBA00001974"/>
    </source>
</evidence>
<evidence type="ECO:0000313" key="7">
    <source>
        <dbReference type="EMBL" id="ASG68331.1"/>
    </source>
</evidence>
<dbReference type="EMBL" id="CP022132">
    <property type="protein sequence ID" value="ASG68331.1"/>
    <property type="molecule type" value="Genomic_DNA"/>
</dbReference>
<name>A0ABN5AZD5_9GAMM</name>
<accession>A0ABN5AZD5</accession>
<dbReference type="InterPro" id="IPR036134">
    <property type="entry name" value="Crypto/Photolyase_FAD-like_sf"/>
</dbReference>
<keyword evidence="4 5" id="KW-0274">FAD</keyword>
<keyword evidence="5" id="KW-0157">Chromophore</keyword>
<keyword evidence="8" id="KW-1185">Reference proteome</keyword>
<evidence type="ECO:0000313" key="8">
    <source>
        <dbReference type="Proteomes" id="UP000249910"/>
    </source>
</evidence>
<dbReference type="PANTHER" id="PTHR11455">
    <property type="entry name" value="CRYPTOCHROME"/>
    <property type="match status" value="1"/>
</dbReference>
<reference evidence="7 8" key="1">
    <citation type="submission" date="2017-06" db="EMBL/GenBank/DDBJ databases">
        <title>Complete genome of Francisella halioticida.</title>
        <authorList>
            <person name="Sjodin A."/>
        </authorList>
    </citation>
    <scope>NUCLEOTIDE SEQUENCE [LARGE SCALE GENOMIC DNA]</scope>
    <source>
        <strain evidence="7 8">DSM 23729</strain>
    </source>
</reference>
<evidence type="ECO:0000256" key="5">
    <source>
        <dbReference type="RuleBase" id="RU004182"/>
    </source>
</evidence>
<dbReference type="Gene3D" id="1.25.40.80">
    <property type="match status" value="1"/>
</dbReference>
<dbReference type="Gene3D" id="1.10.579.10">
    <property type="entry name" value="DNA Cyclobutane Dipyrimidine Photolyase, subunit A, domain 3"/>
    <property type="match status" value="1"/>
</dbReference>
<dbReference type="InterPro" id="IPR036155">
    <property type="entry name" value="Crypto/Photolyase_N_sf"/>
</dbReference>
<comment type="similarity">
    <text evidence="5">Belongs to the DNA photolyase family.</text>
</comment>
<comment type="cofactor">
    <cofactor evidence="1">
        <name>(6R)-5,10-methylene-5,6,7,8-tetrahydrofolate</name>
        <dbReference type="ChEBI" id="CHEBI:15636"/>
    </cofactor>
</comment>
<dbReference type="Gene3D" id="3.40.50.620">
    <property type="entry name" value="HUPs"/>
    <property type="match status" value="1"/>
</dbReference>
<dbReference type="PANTHER" id="PTHR11455:SF9">
    <property type="entry name" value="CRYPTOCHROME CIRCADIAN CLOCK 5 ISOFORM X1"/>
    <property type="match status" value="1"/>
</dbReference>
<protein>
    <submittedName>
        <fullName evidence="7">Deoxyribodipyrimidine photolyase</fullName>
    </submittedName>
</protein>
<dbReference type="Pfam" id="PF00875">
    <property type="entry name" value="DNA_photolyase"/>
    <property type="match status" value="1"/>
</dbReference>
<dbReference type="SUPFAM" id="SSF48173">
    <property type="entry name" value="Cryptochrome/photolyase FAD-binding domain"/>
    <property type="match status" value="1"/>
</dbReference>
<keyword evidence="3 5" id="KW-0285">Flavoprotein</keyword>
<evidence type="ECO:0000256" key="1">
    <source>
        <dbReference type="ARBA" id="ARBA00001932"/>
    </source>
</evidence>
<evidence type="ECO:0000256" key="4">
    <source>
        <dbReference type="ARBA" id="ARBA00022827"/>
    </source>
</evidence>